<dbReference type="GO" id="GO:0007155">
    <property type="term" value="P:cell adhesion"/>
    <property type="evidence" value="ECO:0007669"/>
    <property type="project" value="InterPro"/>
</dbReference>
<evidence type="ECO:0000259" key="13">
    <source>
        <dbReference type="PROSITE" id="PS51123"/>
    </source>
</evidence>
<feature type="region of interest" description="Disordered" evidence="11">
    <location>
        <begin position="432"/>
        <end position="458"/>
    </location>
</feature>
<evidence type="ECO:0000256" key="10">
    <source>
        <dbReference type="PROSITE-ProRule" id="PRU00473"/>
    </source>
</evidence>
<dbReference type="PANTHER" id="PTHR30329">
    <property type="entry name" value="STATOR ELEMENT OF FLAGELLAR MOTOR COMPLEX"/>
    <property type="match status" value="1"/>
</dbReference>
<accession>A0A1I6PNA8</accession>
<dbReference type="Pfam" id="PF00691">
    <property type="entry name" value="OmpA"/>
    <property type="match status" value="1"/>
</dbReference>
<dbReference type="PANTHER" id="PTHR30329:SF21">
    <property type="entry name" value="LIPOPROTEIN YIAD-RELATED"/>
    <property type="match status" value="1"/>
</dbReference>
<evidence type="ECO:0000256" key="12">
    <source>
        <dbReference type="SAM" id="SignalP"/>
    </source>
</evidence>
<dbReference type="InterPro" id="IPR006665">
    <property type="entry name" value="OmpA-like"/>
</dbReference>
<evidence type="ECO:0000256" key="8">
    <source>
        <dbReference type="ARBA" id="ARBA00023136"/>
    </source>
</evidence>
<evidence type="ECO:0000256" key="3">
    <source>
        <dbReference type="ARBA" id="ARBA00022452"/>
    </source>
</evidence>
<dbReference type="STRING" id="593133.SAMN04488006_1216"/>
<evidence type="ECO:0000256" key="5">
    <source>
        <dbReference type="ARBA" id="ARBA00022729"/>
    </source>
</evidence>
<evidence type="ECO:0000256" key="4">
    <source>
        <dbReference type="ARBA" id="ARBA00022692"/>
    </source>
</evidence>
<keyword evidence="8 10" id="KW-0472">Membrane</keyword>
<keyword evidence="7" id="KW-0626">Porin</keyword>
<keyword evidence="3" id="KW-1134">Transmembrane beta strand</keyword>
<proteinExistence type="predicted"/>
<comment type="subcellular location">
    <subcellularLocation>
        <location evidence="1">Cell outer membrane</location>
        <topology evidence="1">Multi-pass membrane protein</topology>
    </subcellularLocation>
</comment>
<evidence type="ECO:0000256" key="6">
    <source>
        <dbReference type="ARBA" id="ARBA00023065"/>
    </source>
</evidence>
<name>A0A1I6PNA8_9FLAO</name>
<dbReference type="GO" id="GO:0005509">
    <property type="term" value="F:calcium ion binding"/>
    <property type="evidence" value="ECO:0007669"/>
    <property type="project" value="InterPro"/>
</dbReference>
<dbReference type="Proteomes" id="UP000199312">
    <property type="component" value="Unassembled WGS sequence"/>
</dbReference>
<dbReference type="Gene3D" id="3.30.1330.60">
    <property type="entry name" value="OmpA-like domain"/>
    <property type="match status" value="1"/>
</dbReference>
<dbReference type="AlphaFoldDB" id="A0A1I6PNA8"/>
<feature type="domain" description="OmpA-like" evidence="13">
    <location>
        <begin position="343"/>
        <end position="458"/>
    </location>
</feature>
<keyword evidence="6" id="KW-0406">Ion transport</keyword>
<dbReference type="InterPro" id="IPR011250">
    <property type="entry name" value="OMP/PagP_B-barrel"/>
</dbReference>
<dbReference type="SUPFAM" id="SSF56925">
    <property type="entry name" value="OMPA-like"/>
    <property type="match status" value="1"/>
</dbReference>
<keyword evidence="5 12" id="KW-0732">Signal</keyword>
<dbReference type="GO" id="GO:0015288">
    <property type="term" value="F:porin activity"/>
    <property type="evidence" value="ECO:0007669"/>
    <property type="project" value="UniProtKB-KW"/>
</dbReference>
<dbReference type="RefSeq" id="WP_394332774.1">
    <property type="nucleotide sequence ID" value="NZ_FOZP01000002.1"/>
</dbReference>
<dbReference type="SUPFAM" id="SSF103647">
    <property type="entry name" value="TSP type-3 repeat"/>
    <property type="match status" value="2"/>
</dbReference>
<keyword evidence="4" id="KW-0812">Transmembrane</keyword>
<dbReference type="EMBL" id="FOZP01000002">
    <property type="protein sequence ID" value="SFS41703.1"/>
    <property type="molecule type" value="Genomic_DNA"/>
</dbReference>
<dbReference type="PRINTS" id="PR01023">
    <property type="entry name" value="NAFLGMOTY"/>
</dbReference>
<evidence type="ECO:0000256" key="9">
    <source>
        <dbReference type="ARBA" id="ARBA00023237"/>
    </source>
</evidence>
<dbReference type="InterPro" id="IPR028974">
    <property type="entry name" value="TSP_type-3_rpt"/>
</dbReference>
<dbReference type="GO" id="GO:0006811">
    <property type="term" value="P:monoatomic ion transport"/>
    <property type="evidence" value="ECO:0007669"/>
    <property type="project" value="UniProtKB-KW"/>
</dbReference>
<gene>
    <name evidence="14" type="ORF">SAMN04488006_1216</name>
</gene>
<organism evidence="14 15">
    <name type="scientific">Lutibacter maritimus</name>
    <dbReference type="NCBI Taxonomy" id="593133"/>
    <lineage>
        <taxon>Bacteria</taxon>
        <taxon>Pseudomonadati</taxon>
        <taxon>Bacteroidota</taxon>
        <taxon>Flavobacteriia</taxon>
        <taxon>Flavobacteriales</taxon>
        <taxon>Flavobacteriaceae</taxon>
        <taxon>Lutibacter</taxon>
    </lineage>
</organism>
<evidence type="ECO:0000256" key="2">
    <source>
        <dbReference type="ARBA" id="ARBA00022448"/>
    </source>
</evidence>
<sequence length="458" mass="49256">MKINLLNMKYLKLAILALFLMNGLSTINAQDKDNPWAIGIGINAVDFYPTNPGLAGHGAWFDEYFNVDDHYNIIPAVTKITVSRYLTEGFSLEAAGSLNKISKMGDNSTSDLAYYGLDGALKYNFIESSWFDPYVTVGGGYTWLGSLGTATANGGVGFNVWFNDNVGLNIESKYKHTFESNIVQHLQHSAGLVIKFGGTDTDGDGIYDKNDDCPNIFGLAAFNGCPDTDNDGITDSKDDCPNVAGLLALNGCPDADGDGIADKNDACPNEKGTKANKGCPDTDGDGVIDKEDTCPTVAGPIENKGCPWPDTDGDGVLDNIDKCPTLAGPALNSGCPILPTIEVMATLNEYARTILFDTGKASFKKESINILRSMTDIFKDYPEADFVIAGHTDSVGTDRSNQLLSERRANAVRDYLIANGINPDRLTTVGYGESKPVDTNKTAAGRQNNRRTEVTLKK</sequence>
<protein>
    <submittedName>
        <fullName evidence="14">Thrombospondin type 3 repeat-containing protein</fullName>
    </submittedName>
</protein>
<keyword evidence="2" id="KW-0813">Transport</keyword>
<dbReference type="InterPro" id="IPR003367">
    <property type="entry name" value="Thrombospondin_3-like_rpt"/>
</dbReference>
<feature type="chain" id="PRO_5011522101" evidence="12">
    <location>
        <begin position="30"/>
        <end position="458"/>
    </location>
</feature>
<evidence type="ECO:0000256" key="11">
    <source>
        <dbReference type="SAM" id="MobiDB-lite"/>
    </source>
</evidence>
<dbReference type="InterPro" id="IPR050330">
    <property type="entry name" value="Bact_OuterMem_StrucFunc"/>
</dbReference>
<dbReference type="PRINTS" id="PR01021">
    <property type="entry name" value="OMPADOMAIN"/>
</dbReference>
<dbReference type="Pfam" id="PF02412">
    <property type="entry name" value="TSP_3"/>
    <property type="match status" value="5"/>
</dbReference>
<evidence type="ECO:0000313" key="15">
    <source>
        <dbReference type="Proteomes" id="UP000199312"/>
    </source>
</evidence>
<feature type="compositionally biased region" description="Polar residues" evidence="11">
    <location>
        <begin position="437"/>
        <end position="447"/>
    </location>
</feature>
<evidence type="ECO:0000313" key="14">
    <source>
        <dbReference type="EMBL" id="SFS41703.1"/>
    </source>
</evidence>
<keyword evidence="15" id="KW-1185">Reference proteome</keyword>
<dbReference type="GO" id="GO:0009279">
    <property type="term" value="C:cell outer membrane"/>
    <property type="evidence" value="ECO:0007669"/>
    <property type="project" value="UniProtKB-SubCell"/>
</dbReference>
<feature type="signal peptide" evidence="12">
    <location>
        <begin position="1"/>
        <end position="29"/>
    </location>
</feature>
<evidence type="ECO:0000256" key="1">
    <source>
        <dbReference type="ARBA" id="ARBA00004571"/>
    </source>
</evidence>
<keyword evidence="9" id="KW-0998">Cell outer membrane</keyword>
<dbReference type="CDD" id="cd07185">
    <property type="entry name" value="OmpA_C-like"/>
    <property type="match status" value="1"/>
</dbReference>
<dbReference type="GO" id="GO:0046930">
    <property type="term" value="C:pore complex"/>
    <property type="evidence" value="ECO:0007669"/>
    <property type="project" value="UniProtKB-KW"/>
</dbReference>
<reference evidence="15" key="1">
    <citation type="submission" date="2016-10" db="EMBL/GenBank/DDBJ databases">
        <authorList>
            <person name="Varghese N."/>
            <person name="Submissions S."/>
        </authorList>
    </citation>
    <scope>NUCLEOTIDE SEQUENCE [LARGE SCALE GENOMIC DNA]</scope>
    <source>
        <strain evidence="15">DSM 24450</strain>
    </source>
</reference>
<dbReference type="PROSITE" id="PS51123">
    <property type="entry name" value="OMPA_2"/>
    <property type="match status" value="1"/>
</dbReference>
<dbReference type="Gene3D" id="2.40.160.20">
    <property type="match status" value="1"/>
</dbReference>
<dbReference type="InterPro" id="IPR036737">
    <property type="entry name" value="OmpA-like_sf"/>
</dbReference>
<dbReference type="InterPro" id="IPR006664">
    <property type="entry name" value="OMP_bac"/>
</dbReference>
<evidence type="ECO:0000256" key="7">
    <source>
        <dbReference type="ARBA" id="ARBA00023114"/>
    </source>
</evidence>
<dbReference type="SUPFAM" id="SSF103088">
    <property type="entry name" value="OmpA-like"/>
    <property type="match status" value="1"/>
</dbReference>